<accession>A0A060T8M9</accession>
<reference evidence="5" key="2">
    <citation type="submission" date="2014-06" db="EMBL/GenBank/DDBJ databases">
        <title>The complete genome of Blastobotrys (Arxula) adeninivorans LS3 - a yeast of biotechnological interest.</title>
        <authorList>
            <person name="Kunze G."/>
            <person name="Gaillardin C."/>
            <person name="Czernicka M."/>
            <person name="Durrens P."/>
            <person name="Martin T."/>
            <person name="Boer E."/>
            <person name="Gabaldon T."/>
            <person name="Cruz J."/>
            <person name="Talla E."/>
            <person name="Marck C."/>
            <person name="Goffeau A."/>
            <person name="Barbe V."/>
            <person name="Baret P."/>
            <person name="Baronian K."/>
            <person name="Beier S."/>
            <person name="Bleykasten C."/>
            <person name="Bode R."/>
            <person name="Casaregola S."/>
            <person name="Despons L."/>
            <person name="Fairhead C."/>
            <person name="Giersberg M."/>
            <person name="Gierski P."/>
            <person name="Hahnel U."/>
            <person name="Hartmann A."/>
            <person name="Jankowska D."/>
            <person name="Jubin C."/>
            <person name="Jung P."/>
            <person name="Lafontaine I."/>
            <person name="Leh-Louis V."/>
            <person name="Lemaire M."/>
            <person name="Marcet-Houben M."/>
            <person name="Mascher M."/>
            <person name="Morel G."/>
            <person name="Richard G.-F."/>
            <person name="Riechen J."/>
            <person name="Sacerdot C."/>
            <person name="Sarkar A."/>
            <person name="Savel G."/>
            <person name="Schacherer J."/>
            <person name="Sherman D."/>
            <person name="Straub M.-L."/>
            <person name="Stein N."/>
            <person name="Thierry A."/>
            <person name="Trautwein-Schult A."/>
            <person name="Westhof E."/>
            <person name="Worch S."/>
            <person name="Dujon B."/>
            <person name="Souciet J.-L."/>
            <person name="Wincker P."/>
            <person name="Scholz U."/>
            <person name="Neuveglise N."/>
        </authorList>
    </citation>
    <scope>NUCLEOTIDE SEQUENCE</scope>
    <source>
        <strain evidence="5">LS3</strain>
    </source>
</reference>
<comment type="similarity">
    <text evidence="1">Belongs to the FAD-binding monooxygenase family.</text>
</comment>
<dbReference type="Gene3D" id="3.50.50.60">
    <property type="entry name" value="FAD/NAD(P)-binding domain"/>
    <property type="match status" value="2"/>
</dbReference>
<dbReference type="InterPro" id="IPR020946">
    <property type="entry name" value="Flavin_mOase-like"/>
</dbReference>
<dbReference type="PANTHER" id="PTHR42877">
    <property type="entry name" value="L-ORNITHINE N(5)-MONOOXYGENASE-RELATED"/>
    <property type="match status" value="1"/>
</dbReference>
<dbReference type="GO" id="GO:0004499">
    <property type="term" value="F:N,N-dimethylaniline monooxygenase activity"/>
    <property type="evidence" value="ECO:0007669"/>
    <property type="project" value="InterPro"/>
</dbReference>
<keyword evidence="2" id="KW-0285">Flavoprotein</keyword>
<organism evidence="5">
    <name type="scientific">Blastobotrys adeninivorans</name>
    <name type="common">Yeast</name>
    <name type="synonym">Arxula adeninivorans</name>
    <dbReference type="NCBI Taxonomy" id="409370"/>
    <lineage>
        <taxon>Eukaryota</taxon>
        <taxon>Fungi</taxon>
        <taxon>Dikarya</taxon>
        <taxon>Ascomycota</taxon>
        <taxon>Saccharomycotina</taxon>
        <taxon>Dipodascomycetes</taxon>
        <taxon>Dipodascales</taxon>
        <taxon>Trichomonascaceae</taxon>
        <taxon>Blastobotrys</taxon>
    </lineage>
</organism>
<evidence type="ECO:0000256" key="2">
    <source>
        <dbReference type="ARBA" id="ARBA00022630"/>
    </source>
</evidence>
<dbReference type="GO" id="GO:0050661">
    <property type="term" value="F:NADP binding"/>
    <property type="evidence" value="ECO:0007669"/>
    <property type="project" value="InterPro"/>
</dbReference>
<dbReference type="AlphaFoldDB" id="A0A060T8M9"/>
<evidence type="ECO:0000256" key="3">
    <source>
        <dbReference type="ARBA" id="ARBA00022827"/>
    </source>
</evidence>
<keyword evidence="3" id="KW-0274">FAD</keyword>
<reference evidence="5" key="1">
    <citation type="submission" date="2014-02" db="EMBL/GenBank/DDBJ databases">
        <authorList>
            <person name="Genoscope - CEA"/>
        </authorList>
    </citation>
    <scope>NUCLEOTIDE SEQUENCE</scope>
    <source>
        <strain evidence="5">LS3</strain>
    </source>
</reference>
<dbReference type="PhylomeDB" id="A0A060T8M9"/>
<name>A0A060T8M9_BLAAD</name>
<dbReference type="EMBL" id="HG937694">
    <property type="protein sequence ID" value="CDP37490.1"/>
    <property type="molecule type" value="Genomic_DNA"/>
</dbReference>
<sequence>MTADQSIYNSDHAYKARPIKVIVIGAGVSGIAFTHFIKDYENVEFTLYDKNPEVCGTWYEARYPGCSCDIPSHSYTYSFRGNPDWSGLYVGREEIFHFFRGLAEEYGVYEHTKFEKLIVGAEWLKDSDQWKVAVKDIKTEEISYDYCNVLLNASGALNKWSLPNINGLDSFEGPVIHSARWDDSVDFTDKRVAVIGSGASAIQIVPSVHPKVKSLVSFNRSANWISGEFASELATNGRETKYSEEERRKFREDPEYFLNWRKRVEHAVNMSYDVFVKDSEVHKEMTAQCIELMKKRLNYDETLIKKLIPDFSLGCRRLTPGNNYLETLTKDNVAVETAGIEEITKNAIVTKEGTKHEVDIIVCATGYDTTFVPRFPIVGIDGVDLREKWSNGPSEAYLGVTIPNYPNYFMTAGPNSPISNGSLIPSLEKQIEYCIKWVHKMQTEDIRYIMPTQEATDEFNEMKDAMMEHLSFTSHCTSWYKIGRHGGKVAGPWPGSGPHYMEVMKTLRCEDYAIKYRSKNRFRFLGDGHSSREGKGMHLGWYVRDELMDKKVEESV</sequence>
<dbReference type="Pfam" id="PF00743">
    <property type="entry name" value="FMO-like"/>
    <property type="match status" value="1"/>
</dbReference>
<evidence type="ECO:0000256" key="1">
    <source>
        <dbReference type="ARBA" id="ARBA00010139"/>
    </source>
</evidence>
<dbReference type="GO" id="GO:0050660">
    <property type="term" value="F:flavin adenine dinucleotide binding"/>
    <property type="evidence" value="ECO:0007669"/>
    <property type="project" value="InterPro"/>
</dbReference>
<evidence type="ECO:0000256" key="4">
    <source>
        <dbReference type="ARBA" id="ARBA00023002"/>
    </source>
</evidence>
<dbReference type="SUPFAM" id="SSF51905">
    <property type="entry name" value="FAD/NAD(P)-binding domain"/>
    <property type="match status" value="2"/>
</dbReference>
<dbReference type="InterPro" id="IPR051209">
    <property type="entry name" value="FAD-bind_Monooxygenase_sf"/>
</dbReference>
<dbReference type="PANTHER" id="PTHR42877:SF11">
    <property type="entry name" value="MONOOXYGENASE, PUTATIVE (AFU_ORTHOLOGUE AFUA_6G13790)-RELATED"/>
    <property type="match status" value="1"/>
</dbReference>
<proteinExistence type="inferred from homology"/>
<evidence type="ECO:0000313" key="5">
    <source>
        <dbReference type="EMBL" id="CDP37490.1"/>
    </source>
</evidence>
<keyword evidence="4" id="KW-0560">Oxidoreductase</keyword>
<gene>
    <name evidence="5" type="ORF">GNLVRS02_ARAD1D12716g</name>
</gene>
<protein>
    <submittedName>
        <fullName evidence="5">ARAD1D12716p</fullName>
    </submittedName>
</protein>
<dbReference type="InterPro" id="IPR036188">
    <property type="entry name" value="FAD/NAD-bd_sf"/>
</dbReference>